<dbReference type="InterPro" id="IPR025420">
    <property type="entry name" value="DUF4143"/>
</dbReference>
<organism evidence="3 4">
    <name type="scientific">Anseongella ginsenosidimutans</name>
    <dbReference type="NCBI Taxonomy" id="496056"/>
    <lineage>
        <taxon>Bacteria</taxon>
        <taxon>Pseudomonadati</taxon>
        <taxon>Bacteroidota</taxon>
        <taxon>Sphingobacteriia</taxon>
        <taxon>Sphingobacteriales</taxon>
        <taxon>Sphingobacteriaceae</taxon>
        <taxon>Anseongella</taxon>
    </lineage>
</organism>
<evidence type="ECO:0000259" key="2">
    <source>
        <dbReference type="Pfam" id="PF13635"/>
    </source>
</evidence>
<dbReference type="PANTHER" id="PTHR43566:SF2">
    <property type="entry name" value="DUF4143 DOMAIN-CONTAINING PROTEIN"/>
    <property type="match status" value="1"/>
</dbReference>
<accession>A0A4R3KU94</accession>
<evidence type="ECO:0000313" key="3">
    <source>
        <dbReference type="EMBL" id="TCS88825.1"/>
    </source>
</evidence>
<evidence type="ECO:0000313" key="4">
    <source>
        <dbReference type="Proteomes" id="UP000295807"/>
    </source>
</evidence>
<dbReference type="Pfam" id="PF13635">
    <property type="entry name" value="DUF4143"/>
    <property type="match status" value="1"/>
</dbReference>
<dbReference type="SUPFAM" id="SSF52540">
    <property type="entry name" value="P-loop containing nucleoside triphosphate hydrolases"/>
    <property type="match status" value="1"/>
</dbReference>
<dbReference type="Pfam" id="PF13173">
    <property type="entry name" value="AAA_14"/>
    <property type="match status" value="1"/>
</dbReference>
<comment type="caution">
    <text evidence="3">The sequence shown here is derived from an EMBL/GenBank/DDBJ whole genome shotgun (WGS) entry which is preliminary data.</text>
</comment>
<reference evidence="3 4" key="1">
    <citation type="submission" date="2019-03" db="EMBL/GenBank/DDBJ databases">
        <title>Genomic Encyclopedia of Type Strains, Phase IV (KMG-IV): sequencing the most valuable type-strain genomes for metagenomic binning, comparative biology and taxonomic classification.</title>
        <authorList>
            <person name="Goeker M."/>
        </authorList>
    </citation>
    <scope>NUCLEOTIDE SEQUENCE [LARGE SCALE GENOMIC DNA]</scope>
    <source>
        <strain evidence="3 4">DSM 21100</strain>
    </source>
</reference>
<feature type="domain" description="DUF4143" evidence="2">
    <location>
        <begin position="193"/>
        <end position="352"/>
    </location>
</feature>
<dbReference type="EMBL" id="SMAD01000002">
    <property type="protein sequence ID" value="TCS88825.1"/>
    <property type="molecule type" value="Genomic_DNA"/>
</dbReference>
<gene>
    <name evidence="3" type="ORF">EDD80_10215</name>
</gene>
<dbReference type="InterPro" id="IPR041682">
    <property type="entry name" value="AAA_14"/>
</dbReference>
<sequence>MEFDSRFTYFCKNGIIMSTIQRDILDEAKLLLSQFRALCIIGPRQSGKTTLSRLLFKQKQYVSLENPSVQIAAEQDTQAFLQQFPNGAVLDEVQRVPHIFRYLQGILDDNKSRGQFILTGSNNFLLQEQISQSLAGRAGYLQLLPLSYLELSAAGLTKDNIYKHILAGGYPEIWDQDLIPDKWMSSYVQTYIQRDVRLLRNITNLGDFTRFIMLCATRAGQLINREEMARAIGVDTKTIQAWLGILESSYIIYLLQPWYNNMNKRIVKSPKLYFYDTGLLCHLLGIQSQAALSNHQYYGSIFENWIITEIKKNRFNQGINEGMYFYRDSTGNEVDLLMEKQGNYLPVEIKSSKKVNTSMFSGLRFWLKNNPGAHSLLIYGGEAPVSLSDQLQAISWKEIGEL</sequence>
<dbReference type="InterPro" id="IPR027417">
    <property type="entry name" value="P-loop_NTPase"/>
</dbReference>
<dbReference type="PANTHER" id="PTHR43566">
    <property type="entry name" value="CONSERVED PROTEIN"/>
    <property type="match status" value="1"/>
</dbReference>
<dbReference type="Proteomes" id="UP000295807">
    <property type="component" value="Unassembled WGS sequence"/>
</dbReference>
<evidence type="ECO:0000259" key="1">
    <source>
        <dbReference type="Pfam" id="PF13173"/>
    </source>
</evidence>
<proteinExistence type="predicted"/>
<protein>
    <recommendedName>
        <fullName evidence="5">AAA+ ATPase domain-containing protein</fullName>
    </recommendedName>
</protein>
<evidence type="ECO:0008006" key="5">
    <source>
        <dbReference type="Google" id="ProtNLM"/>
    </source>
</evidence>
<dbReference type="OrthoDB" id="9778168at2"/>
<name>A0A4R3KU94_9SPHI</name>
<keyword evidence="4" id="KW-1185">Reference proteome</keyword>
<feature type="domain" description="AAA" evidence="1">
    <location>
        <begin position="35"/>
        <end position="151"/>
    </location>
</feature>
<dbReference type="AlphaFoldDB" id="A0A4R3KU94"/>